<feature type="region of interest" description="Disordered" evidence="1">
    <location>
        <begin position="276"/>
        <end position="301"/>
    </location>
</feature>
<feature type="compositionally biased region" description="Low complexity" evidence="1">
    <location>
        <begin position="276"/>
        <end position="289"/>
    </location>
</feature>
<organism evidence="3 4">
    <name type="scientific">Actinacidiphila epipremni</name>
    <dbReference type="NCBI Taxonomy" id="2053013"/>
    <lineage>
        <taxon>Bacteria</taxon>
        <taxon>Bacillati</taxon>
        <taxon>Actinomycetota</taxon>
        <taxon>Actinomycetes</taxon>
        <taxon>Kitasatosporales</taxon>
        <taxon>Streptomycetaceae</taxon>
        <taxon>Actinacidiphila</taxon>
    </lineage>
</organism>
<evidence type="ECO:0000256" key="1">
    <source>
        <dbReference type="SAM" id="MobiDB-lite"/>
    </source>
</evidence>
<dbReference type="SMART" id="SM01001">
    <property type="entry name" value="AIRC"/>
    <property type="match status" value="1"/>
</dbReference>
<feature type="compositionally biased region" description="Low complexity" evidence="1">
    <location>
        <begin position="319"/>
        <end position="338"/>
    </location>
</feature>
<comment type="caution">
    <text evidence="3">The sequence shown here is derived from an EMBL/GenBank/DDBJ whole genome shotgun (WGS) entry which is preliminary data.</text>
</comment>
<reference evidence="3 4" key="1">
    <citation type="submission" date="2020-03" db="EMBL/GenBank/DDBJ databases">
        <title>WGS of actinomycetes isolated from Thailand.</title>
        <authorList>
            <person name="Thawai C."/>
        </authorList>
    </citation>
    <scope>NUCLEOTIDE SEQUENCE [LARGE SCALE GENOMIC DNA]</scope>
    <source>
        <strain evidence="3 4">PRB2-1</strain>
    </source>
</reference>
<dbReference type="PANTHER" id="PTHR43064:SF1">
    <property type="entry name" value="SLL1489 PROTEIN"/>
    <property type="match status" value="1"/>
</dbReference>
<evidence type="ECO:0000313" key="4">
    <source>
        <dbReference type="Proteomes" id="UP000734511"/>
    </source>
</evidence>
<name>A0ABX0ZNT4_9ACTN</name>
<dbReference type="Pfam" id="PF00731">
    <property type="entry name" value="AIRC"/>
    <property type="match status" value="1"/>
</dbReference>
<feature type="region of interest" description="Disordered" evidence="1">
    <location>
        <begin position="1"/>
        <end position="38"/>
    </location>
</feature>
<dbReference type="RefSeq" id="WP_167982803.1">
    <property type="nucleotide sequence ID" value="NZ_JAATEJ010000006.1"/>
</dbReference>
<proteinExistence type="predicted"/>
<evidence type="ECO:0000259" key="2">
    <source>
        <dbReference type="SMART" id="SM01001"/>
    </source>
</evidence>
<feature type="domain" description="PurE" evidence="2">
    <location>
        <begin position="129"/>
        <end position="261"/>
    </location>
</feature>
<dbReference type="InterPro" id="IPR000031">
    <property type="entry name" value="PurE_dom"/>
</dbReference>
<feature type="compositionally biased region" description="Low complexity" evidence="1">
    <location>
        <begin position="29"/>
        <end position="38"/>
    </location>
</feature>
<feature type="compositionally biased region" description="Gly residues" evidence="1">
    <location>
        <begin position="15"/>
        <end position="24"/>
    </location>
</feature>
<dbReference type="PANTHER" id="PTHR43064">
    <property type="entry name" value="PHOSPHORIBOSYLAMINOIMIDAZOLE CARBOXYLASE-RELATED"/>
    <property type="match status" value="1"/>
</dbReference>
<accession>A0ABX0ZNT4</accession>
<sequence length="345" mass="34154">MEQTAAGHKAARTGAGSGGEGPARGGREPAGAVAAGAGDAREVDLGYARLDVGRAARTGDPEVVYGAGKTPAQTVGALRALALAHPGRTVLATRLDEQTRALVRRELPGAEVDDLGRTATLGPPGPRRGRVAVVCAGTADLPVLRECATTVRAFGAEAEEIVDVGVSGLHRLLARMDRIAACDVVVAVAGMEAALPSVLGGLTGLPLIAVPTSVGYGWHLDGLTAWLATLNSCAAGVLSVNVDNGFGAGVAAARIARGAERTRDTGDVADRARPACAADPAGGDGTAPAWQPAGSGAAAEDMANVPGADTADRMRPACAADPAAGDATAPAPRAAARGAAKEGRA</sequence>
<evidence type="ECO:0000313" key="3">
    <source>
        <dbReference type="EMBL" id="NJP43944.1"/>
    </source>
</evidence>
<gene>
    <name evidence="3" type="primary">larB</name>
    <name evidence="3" type="ORF">HCN08_11080</name>
</gene>
<dbReference type="EMBL" id="JAATEJ010000006">
    <property type="protein sequence ID" value="NJP43944.1"/>
    <property type="molecule type" value="Genomic_DNA"/>
</dbReference>
<dbReference type="InterPro" id="IPR039476">
    <property type="entry name" value="P2CMN_synthase_LarB"/>
</dbReference>
<protein>
    <submittedName>
        <fullName evidence="3">Nickel pincer cofactor biosynthesis protein LarB</fullName>
    </submittedName>
</protein>
<dbReference type="NCBIfam" id="NF033503">
    <property type="entry name" value="LarB"/>
    <property type="match status" value="1"/>
</dbReference>
<dbReference type="Gene3D" id="3.40.50.1970">
    <property type="match status" value="1"/>
</dbReference>
<keyword evidence="4" id="KW-1185">Reference proteome</keyword>
<dbReference type="SUPFAM" id="SSF52255">
    <property type="entry name" value="N5-CAIR mutase (phosphoribosylaminoimidazole carboxylase, PurE)"/>
    <property type="match status" value="1"/>
</dbReference>
<feature type="region of interest" description="Disordered" evidence="1">
    <location>
        <begin position="319"/>
        <end position="345"/>
    </location>
</feature>
<dbReference type="Proteomes" id="UP000734511">
    <property type="component" value="Unassembled WGS sequence"/>
</dbReference>